<evidence type="ECO:0000259" key="2">
    <source>
        <dbReference type="PROSITE" id="PS50824"/>
    </source>
</evidence>
<keyword evidence="4" id="KW-1185">Reference proteome</keyword>
<dbReference type="Gene3D" id="1.10.533.10">
    <property type="entry name" value="Death Domain, Fas"/>
    <property type="match status" value="1"/>
</dbReference>
<feature type="region of interest" description="Disordered" evidence="1">
    <location>
        <begin position="71"/>
        <end position="90"/>
    </location>
</feature>
<protein>
    <submittedName>
        <fullName evidence="3">NLR family, pyrin domain containing 6</fullName>
    </submittedName>
</protein>
<gene>
    <name evidence="3" type="ORF">G0U57_016611</name>
</gene>
<proteinExistence type="predicted"/>
<dbReference type="EMBL" id="JAHGAV010000537">
    <property type="protein sequence ID" value="KAG6924749.1"/>
    <property type="molecule type" value="Genomic_DNA"/>
</dbReference>
<evidence type="ECO:0000256" key="1">
    <source>
        <dbReference type="SAM" id="MobiDB-lite"/>
    </source>
</evidence>
<dbReference type="Pfam" id="PF02758">
    <property type="entry name" value="PYRIN"/>
    <property type="match status" value="1"/>
</dbReference>
<dbReference type="CDD" id="cd08321">
    <property type="entry name" value="Pyrin_ASC-like"/>
    <property type="match status" value="1"/>
</dbReference>
<name>A0A8T1S6S9_CHESE</name>
<dbReference type="InterPro" id="IPR011029">
    <property type="entry name" value="DEATH-like_dom_sf"/>
</dbReference>
<dbReference type="OrthoDB" id="10058437at2759"/>
<feature type="domain" description="Pyrin" evidence="2">
    <location>
        <begin position="1"/>
        <end position="76"/>
    </location>
</feature>
<dbReference type="Proteomes" id="UP000765507">
    <property type="component" value="Unassembled WGS sequence"/>
</dbReference>
<dbReference type="SUPFAM" id="SSF47986">
    <property type="entry name" value="DEATH domain"/>
    <property type="match status" value="1"/>
</dbReference>
<reference evidence="3 4" key="1">
    <citation type="journal article" date="2020" name="G3 (Bethesda)">
        <title>Draft Genome of the Common Snapping Turtle, Chelydra serpentina, a Model for Phenotypic Plasticity in Reptiles.</title>
        <authorList>
            <person name="Das D."/>
            <person name="Singh S.K."/>
            <person name="Bierstedt J."/>
            <person name="Erickson A."/>
            <person name="Galli G.L.J."/>
            <person name="Crossley D.A. 2nd"/>
            <person name="Rhen T."/>
        </authorList>
    </citation>
    <scope>NUCLEOTIDE SEQUENCE [LARGE SCALE GENOMIC DNA]</scope>
    <source>
        <strain evidence="3">KW</strain>
    </source>
</reference>
<feature type="compositionally biased region" description="Polar residues" evidence="1">
    <location>
        <begin position="80"/>
        <end position="90"/>
    </location>
</feature>
<dbReference type="SMART" id="SM01289">
    <property type="entry name" value="PYRIN"/>
    <property type="match status" value="1"/>
</dbReference>
<sequence>LPQEDFKRFKDKLSHSDFEGKGNIPQGRLENADRIDTKNLLMDFFGGVNAVDVTMDVFTQINLRDAAEKLREEREKALGPQQTPERSANG</sequence>
<comment type="caution">
    <text evidence="3">The sequence shown here is derived from an EMBL/GenBank/DDBJ whole genome shotgun (WGS) entry which is preliminary data.</text>
</comment>
<organism evidence="3 4">
    <name type="scientific">Chelydra serpentina</name>
    <name type="common">Snapping turtle</name>
    <name type="synonym">Testudo serpentina</name>
    <dbReference type="NCBI Taxonomy" id="8475"/>
    <lineage>
        <taxon>Eukaryota</taxon>
        <taxon>Metazoa</taxon>
        <taxon>Chordata</taxon>
        <taxon>Craniata</taxon>
        <taxon>Vertebrata</taxon>
        <taxon>Euteleostomi</taxon>
        <taxon>Archelosauria</taxon>
        <taxon>Testudinata</taxon>
        <taxon>Testudines</taxon>
        <taxon>Cryptodira</taxon>
        <taxon>Durocryptodira</taxon>
        <taxon>Americhelydia</taxon>
        <taxon>Chelydroidea</taxon>
        <taxon>Chelydridae</taxon>
        <taxon>Chelydra</taxon>
    </lineage>
</organism>
<dbReference type="InterPro" id="IPR004020">
    <property type="entry name" value="DAPIN"/>
</dbReference>
<evidence type="ECO:0000313" key="3">
    <source>
        <dbReference type="EMBL" id="KAG6924749.1"/>
    </source>
</evidence>
<accession>A0A8T1S6S9</accession>
<evidence type="ECO:0000313" key="4">
    <source>
        <dbReference type="Proteomes" id="UP000765507"/>
    </source>
</evidence>
<feature type="non-terminal residue" evidence="3">
    <location>
        <position position="90"/>
    </location>
</feature>
<dbReference type="PROSITE" id="PS50824">
    <property type="entry name" value="DAPIN"/>
    <property type="match status" value="1"/>
</dbReference>
<dbReference type="AlphaFoldDB" id="A0A8T1S6S9"/>
<feature type="non-terminal residue" evidence="3">
    <location>
        <position position="1"/>
    </location>
</feature>